<name>A0A401UIA2_9CLOT</name>
<dbReference type="InterPro" id="IPR011256">
    <property type="entry name" value="Reg_factor_effector_dom_sf"/>
</dbReference>
<keyword evidence="6" id="KW-1185">Reference proteome</keyword>
<dbReference type="InterPro" id="IPR050959">
    <property type="entry name" value="MarA-like"/>
</dbReference>
<comment type="caution">
    <text evidence="5">The sequence shown here is derived from an EMBL/GenBank/DDBJ whole genome shotgun (WGS) entry which is preliminary data.</text>
</comment>
<dbReference type="PROSITE" id="PS01124">
    <property type="entry name" value="HTH_ARAC_FAMILY_2"/>
    <property type="match status" value="1"/>
</dbReference>
<evidence type="ECO:0000259" key="4">
    <source>
        <dbReference type="PROSITE" id="PS01124"/>
    </source>
</evidence>
<dbReference type="GO" id="GO:0003700">
    <property type="term" value="F:DNA-binding transcription factor activity"/>
    <property type="evidence" value="ECO:0007669"/>
    <property type="project" value="InterPro"/>
</dbReference>
<dbReference type="PROSITE" id="PS00041">
    <property type="entry name" value="HTH_ARAC_FAMILY_1"/>
    <property type="match status" value="1"/>
</dbReference>
<dbReference type="InterPro" id="IPR009057">
    <property type="entry name" value="Homeodomain-like_sf"/>
</dbReference>
<feature type="domain" description="HTH araC/xylS-type" evidence="4">
    <location>
        <begin position="8"/>
        <end position="105"/>
    </location>
</feature>
<gene>
    <name evidence="5" type="ORF">Ctaglu_08980</name>
</gene>
<dbReference type="SUPFAM" id="SSF55136">
    <property type="entry name" value="Probable bacterial effector-binding domain"/>
    <property type="match status" value="1"/>
</dbReference>
<dbReference type="Pfam" id="PF12833">
    <property type="entry name" value="HTH_18"/>
    <property type="match status" value="1"/>
</dbReference>
<dbReference type="InterPro" id="IPR018060">
    <property type="entry name" value="HTH_AraC"/>
</dbReference>
<dbReference type="PANTHER" id="PTHR47504">
    <property type="entry name" value="RIGHT ORIGIN-BINDING PROTEIN"/>
    <property type="match status" value="1"/>
</dbReference>
<dbReference type="EMBL" id="BHYK01000004">
    <property type="protein sequence ID" value="GCD09275.1"/>
    <property type="molecule type" value="Genomic_DNA"/>
</dbReference>
<dbReference type="InterPro" id="IPR010499">
    <property type="entry name" value="AraC_E-bd"/>
</dbReference>
<sequence length="299" mass="34678">MEYINLIQKTIDYIDEHIQDNISLDTLASIAGFSTYHFYKIFSSFVHMSVMDYVTKRKLQFALHDLSTGAKIIDIAMDYGYETHGGFNKAFKLAFGYPPSLYRLHAPKGLPPKINLVYLRENLTGGIIMEPKIIEMPSFKVVGYEFKNNLKNILRSSDIPAFWAQRGFDDNNCEEKLYKQLNPPRHGEYCICINTNMATDDFSYLMAVGVDSFDKATDDMCKLEIPAATYAVFTSPQVHEDDFVASINGTWTYILEQWFPNSQYEIDEDKFDFEHYDEHCHPWEYDKVSMKIYIPIKSI</sequence>
<evidence type="ECO:0000313" key="6">
    <source>
        <dbReference type="Proteomes" id="UP000287872"/>
    </source>
</evidence>
<dbReference type="InterPro" id="IPR018062">
    <property type="entry name" value="HTH_AraC-typ_CS"/>
</dbReference>
<dbReference type="Gene3D" id="3.20.80.10">
    <property type="entry name" value="Regulatory factor, effector binding domain"/>
    <property type="match status" value="1"/>
</dbReference>
<dbReference type="Proteomes" id="UP000287872">
    <property type="component" value="Unassembled WGS sequence"/>
</dbReference>
<keyword evidence="2" id="KW-0238">DNA-binding</keyword>
<evidence type="ECO:0000256" key="1">
    <source>
        <dbReference type="ARBA" id="ARBA00023015"/>
    </source>
</evidence>
<organism evidence="5 6">
    <name type="scientific">Clostridium tagluense</name>
    <dbReference type="NCBI Taxonomy" id="360422"/>
    <lineage>
        <taxon>Bacteria</taxon>
        <taxon>Bacillati</taxon>
        <taxon>Bacillota</taxon>
        <taxon>Clostridia</taxon>
        <taxon>Eubacteriales</taxon>
        <taxon>Clostridiaceae</taxon>
        <taxon>Clostridium</taxon>
    </lineage>
</organism>
<evidence type="ECO:0000256" key="2">
    <source>
        <dbReference type="ARBA" id="ARBA00023125"/>
    </source>
</evidence>
<dbReference type="GO" id="GO:0043565">
    <property type="term" value="F:sequence-specific DNA binding"/>
    <property type="evidence" value="ECO:0007669"/>
    <property type="project" value="InterPro"/>
</dbReference>
<dbReference type="Pfam" id="PF14526">
    <property type="entry name" value="Cass2"/>
    <property type="match status" value="1"/>
</dbReference>
<evidence type="ECO:0000313" key="5">
    <source>
        <dbReference type="EMBL" id="GCD09275.1"/>
    </source>
</evidence>
<dbReference type="SUPFAM" id="SSF46689">
    <property type="entry name" value="Homeodomain-like"/>
    <property type="match status" value="2"/>
</dbReference>
<protein>
    <submittedName>
        <fullName evidence="5">AraC family transcriptional regulator</fullName>
    </submittedName>
</protein>
<dbReference type="InterPro" id="IPR029441">
    <property type="entry name" value="Cass2"/>
</dbReference>
<reference evidence="5 6" key="1">
    <citation type="submission" date="2018-11" db="EMBL/GenBank/DDBJ databases">
        <title>Genome sequencing and assembly of Clostridium tagluense strain A121.</title>
        <authorList>
            <person name="Murakami T."/>
            <person name="Segawa T."/>
            <person name="Shcherbakova V.A."/>
            <person name="Mori H."/>
            <person name="Yoshimura Y."/>
        </authorList>
    </citation>
    <scope>NUCLEOTIDE SEQUENCE [LARGE SCALE GENOMIC DNA]</scope>
    <source>
        <strain evidence="5 6">A121</strain>
    </source>
</reference>
<keyword evidence="3" id="KW-0804">Transcription</keyword>
<dbReference type="SMART" id="SM00871">
    <property type="entry name" value="AraC_E_bind"/>
    <property type="match status" value="1"/>
</dbReference>
<dbReference type="Gene3D" id="1.10.10.60">
    <property type="entry name" value="Homeodomain-like"/>
    <property type="match status" value="2"/>
</dbReference>
<dbReference type="PANTHER" id="PTHR47504:SF5">
    <property type="entry name" value="RIGHT ORIGIN-BINDING PROTEIN"/>
    <property type="match status" value="1"/>
</dbReference>
<accession>A0A401UIA2</accession>
<dbReference type="AlphaFoldDB" id="A0A401UIA2"/>
<keyword evidence="1" id="KW-0805">Transcription regulation</keyword>
<evidence type="ECO:0000256" key="3">
    <source>
        <dbReference type="ARBA" id="ARBA00023163"/>
    </source>
</evidence>
<dbReference type="SMART" id="SM00342">
    <property type="entry name" value="HTH_ARAC"/>
    <property type="match status" value="1"/>
</dbReference>
<proteinExistence type="predicted"/>
<dbReference type="OrthoDB" id="45544at2"/>